<dbReference type="EMBL" id="BAHE01000002">
    <property type="protein sequence ID" value="GAB98680.1"/>
    <property type="molecule type" value="Genomic_DNA"/>
</dbReference>
<dbReference type="AlphaFoldDB" id="K6WH85"/>
<name>K6WH85_9ACTN</name>
<gene>
    <name evidence="7" type="ORF">GONAM_02_02030</name>
</gene>
<organism evidence="7 8">
    <name type="scientific">Gordonia namibiensis NBRC 108229</name>
    <dbReference type="NCBI Taxonomy" id="1208314"/>
    <lineage>
        <taxon>Bacteria</taxon>
        <taxon>Bacillati</taxon>
        <taxon>Actinomycetota</taxon>
        <taxon>Actinomycetes</taxon>
        <taxon>Mycobacteriales</taxon>
        <taxon>Gordoniaceae</taxon>
        <taxon>Gordonia</taxon>
    </lineage>
</organism>
<evidence type="ECO:0000313" key="7">
    <source>
        <dbReference type="EMBL" id="GAB98680.1"/>
    </source>
</evidence>
<evidence type="ECO:0000256" key="1">
    <source>
        <dbReference type="ARBA" id="ARBA00004651"/>
    </source>
</evidence>
<dbReference type="InterPro" id="IPR019108">
    <property type="entry name" value="Caa3_assmbl_CtaG-rel"/>
</dbReference>
<feature type="transmembrane region" description="Helical" evidence="6">
    <location>
        <begin position="121"/>
        <end position="141"/>
    </location>
</feature>
<keyword evidence="4 6" id="KW-1133">Transmembrane helix</keyword>
<evidence type="ECO:0000256" key="4">
    <source>
        <dbReference type="ARBA" id="ARBA00022989"/>
    </source>
</evidence>
<evidence type="ECO:0000256" key="2">
    <source>
        <dbReference type="ARBA" id="ARBA00022475"/>
    </source>
</evidence>
<feature type="transmembrane region" description="Helical" evidence="6">
    <location>
        <begin position="45"/>
        <end position="63"/>
    </location>
</feature>
<keyword evidence="8" id="KW-1185">Reference proteome</keyword>
<feature type="transmembrane region" description="Helical" evidence="6">
    <location>
        <begin position="12"/>
        <end position="33"/>
    </location>
</feature>
<evidence type="ECO:0008006" key="9">
    <source>
        <dbReference type="Google" id="ProtNLM"/>
    </source>
</evidence>
<sequence length="268" mass="28768">MNVAHQAEPGAMSAGALAAMTVLVLAAAIYLVAARRCHREPRGWNHWRTASFLVGLILLGFALRPSISESFPDHMIGHLLLGMFAPLGLVLGAPMTLLLRTASPSTTRPLVHLLRSRPARILTHPAFLLTAVIGGLVALYFTPLFTIADDHAAVHAAIHAHFFISGYLFAWMIAGPDPGPDRPSVRMRIVVLGVAVLGHAVVAQLIYAGLFVAVDAPPDELRTGGTLMYYWGDIAEILLALALLLTWRPDHRGTAENRGRPATQAVPG</sequence>
<evidence type="ECO:0000313" key="8">
    <source>
        <dbReference type="Proteomes" id="UP000035058"/>
    </source>
</evidence>
<keyword evidence="2" id="KW-1003">Cell membrane</keyword>
<evidence type="ECO:0000256" key="5">
    <source>
        <dbReference type="ARBA" id="ARBA00023136"/>
    </source>
</evidence>
<accession>K6WH85</accession>
<keyword evidence="5 6" id="KW-0472">Membrane</keyword>
<comment type="caution">
    <text evidence="7">The sequence shown here is derived from an EMBL/GenBank/DDBJ whole genome shotgun (WGS) entry which is preliminary data.</text>
</comment>
<dbReference type="Proteomes" id="UP000035058">
    <property type="component" value="Unassembled WGS sequence"/>
</dbReference>
<feature type="transmembrane region" description="Helical" evidence="6">
    <location>
        <begin position="153"/>
        <end position="173"/>
    </location>
</feature>
<protein>
    <recommendedName>
        <fullName evidence="9">Cytochrome c oxidase assembly protein</fullName>
    </recommendedName>
</protein>
<reference evidence="7 8" key="1">
    <citation type="submission" date="2012-08" db="EMBL/GenBank/DDBJ databases">
        <title>Whole genome shotgun sequence of Gordonia namibiensis NBRC 108229.</title>
        <authorList>
            <person name="Isaki-Nakamura S."/>
            <person name="Hosoyama A."/>
            <person name="Tsuchikane K."/>
            <person name="Katsumata H."/>
            <person name="Baba S."/>
            <person name="Yamazaki S."/>
            <person name="Fujita N."/>
        </authorList>
    </citation>
    <scope>NUCLEOTIDE SEQUENCE [LARGE SCALE GENOMIC DNA]</scope>
    <source>
        <strain evidence="7 8">NBRC 108229</strain>
    </source>
</reference>
<comment type="subcellular location">
    <subcellularLocation>
        <location evidence="1">Cell membrane</location>
        <topology evidence="1">Multi-pass membrane protein</topology>
    </subcellularLocation>
</comment>
<evidence type="ECO:0000256" key="3">
    <source>
        <dbReference type="ARBA" id="ARBA00022692"/>
    </source>
</evidence>
<keyword evidence="3 6" id="KW-0812">Transmembrane</keyword>
<evidence type="ECO:0000256" key="6">
    <source>
        <dbReference type="SAM" id="Phobius"/>
    </source>
</evidence>
<dbReference type="GO" id="GO:0005886">
    <property type="term" value="C:plasma membrane"/>
    <property type="evidence" value="ECO:0007669"/>
    <property type="project" value="UniProtKB-SubCell"/>
</dbReference>
<feature type="transmembrane region" description="Helical" evidence="6">
    <location>
        <begin position="227"/>
        <end position="247"/>
    </location>
</feature>
<dbReference type="Pfam" id="PF09678">
    <property type="entry name" value="Caa3_CtaG"/>
    <property type="match status" value="1"/>
</dbReference>
<feature type="transmembrane region" description="Helical" evidence="6">
    <location>
        <begin position="75"/>
        <end position="100"/>
    </location>
</feature>
<proteinExistence type="predicted"/>
<feature type="transmembrane region" description="Helical" evidence="6">
    <location>
        <begin position="185"/>
        <end position="207"/>
    </location>
</feature>